<dbReference type="GO" id="GO:0008168">
    <property type="term" value="F:methyltransferase activity"/>
    <property type="evidence" value="ECO:0007669"/>
    <property type="project" value="UniProtKB-KW"/>
</dbReference>
<keyword evidence="7" id="KW-0689">Ribosomal protein</keyword>
<evidence type="ECO:0000256" key="4">
    <source>
        <dbReference type="ARBA" id="ARBA00022679"/>
    </source>
</evidence>
<dbReference type="Pfam" id="PF06325">
    <property type="entry name" value="PrmA"/>
    <property type="match status" value="1"/>
</dbReference>
<gene>
    <name evidence="6 7" type="primary">prmA</name>
    <name evidence="7" type="ORF">AP20H10_09860</name>
</gene>
<dbReference type="SUPFAM" id="SSF53335">
    <property type="entry name" value="S-adenosyl-L-methionine-dependent methyltransferases"/>
    <property type="match status" value="1"/>
</dbReference>
<reference evidence="7 8" key="1">
    <citation type="submission" date="2024-03" db="EMBL/GenBank/DDBJ databases">
        <title>Inconsistent identification of Apilactobacillus kunkeei-related strains obtained by well-developed overall genome related indices.</title>
        <authorList>
            <person name="Maeno S."/>
            <person name="Endo A."/>
        </authorList>
    </citation>
    <scope>NUCLEOTIDE SEQUENCE [LARGE SCALE GENOMIC DNA]</scope>
    <source>
        <strain evidence="7 8">20H-10</strain>
    </source>
</reference>
<accession>A0ABP9ZII9</accession>
<protein>
    <recommendedName>
        <fullName evidence="6">Ribosomal protein L11 methyltransferase</fullName>
        <shortName evidence="6">L11 Mtase</shortName>
        <ecNumber evidence="6">2.1.1.-</ecNumber>
    </recommendedName>
</protein>
<evidence type="ECO:0000313" key="8">
    <source>
        <dbReference type="Proteomes" id="UP001438112"/>
    </source>
</evidence>
<dbReference type="InterPro" id="IPR029063">
    <property type="entry name" value="SAM-dependent_MTases_sf"/>
</dbReference>
<evidence type="ECO:0000256" key="6">
    <source>
        <dbReference type="HAMAP-Rule" id="MF_00735"/>
    </source>
</evidence>
<evidence type="ECO:0000313" key="7">
    <source>
        <dbReference type="EMBL" id="GAA6114623.1"/>
    </source>
</evidence>
<evidence type="ECO:0000256" key="2">
    <source>
        <dbReference type="ARBA" id="ARBA00022490"/>
    </source>
</evidence>
<keyword evidence="8" id="KW-1185">Reference proteome</keyword>
<name>A0ABP9ZII9_9LACO</name>
<dbReference type="HAMAP" id="MF_00735">
    <property type="entry name" value="Methyltr_PrmA"/>
    <property type="match status" value="1"/>
</dbReference>
<dbReference type="NCBIfam" id="TIGR00406">
    <property type="entry name" value="prmA"/>
    <property type="match status" value="1"/>
</dbReference>
<dbReference type="PANTHER" id="PTHR43648:SF1">
    <property type="entry name" value="ELECTRON TRANSFER FLAVOPROTEIN BETA SUBUNIT LYSINE METHYLTRANSFERASE"/>
    <property type="match status" value="1"/>
</dbReference>
<organism evidence="7 8">
    <name type="scientific">Apilactobacillus apinorum</name>
    <dbReference type="NCBI Taxonomy" id="1218495"/>
    <lineage>
        <taxon>Bacteria</taxon>
        <taxon>Bacillati</taxon>
        <taxon>Bacillota</taxon>
        <taxon>Bacilli</taxon>
        <taxon>Lactobacillales</taxon>
        <taxon>Lactobacillaceae</taxon>
        <taxon>Apilactobacillus</taxon>
    </lineage>
</organism>
<evidence type="ECO:0000256" key="1">
    <source>
        <dbReference type="ARBA" id="ARBA00009741"/>
    </source>
</evidence>
<comment type="subcellular location">
    <subcellularLocation>
        <location evidence="6">Cytoplasm</location>
    </subcellularLocation>
</comment>
<feature type="binding site" evidence="6">
    <location>
        <position position="226"/>
    </location>
    <ligand>
        <name>S-adenosyl-L-methionine</name>
        <dbReference type="ChEBI" id="CHEBI:59789"/>
    </ligand>
</feature>
<dbReference type="GO" id="GO:0005840">
    <property type="term" value="C:ribosome"/>
    <property type="evidence" value="ECO:0007669"/>
    <property type="project" value="UniProtKB-KW"/>
</dbReference>
<dbReference type="Proteomes" id="UP001438112">
    <property type="component" value="Unassembled WGS sequence"/>
</dbReference>
<dbReference type="EMBL" id="BAABVV010000037">
    <property type="protein sequence ID" value="GAA6114623.1"/>
    <property type="molecule type" value="Genomic_DNA"/>
</dbReference>
<dbReference type="RefSeq" id="WP_353318181.1">
    <property type="nucleotide sequence ID" value="NZ_BAABVV010000037.1"/>
</dbReference>
<proteinExistence type="inferred from homology"/>
<keyword evidence="4 6" id="KW-0808">Transferase</keyword>
<keyword evidence="2 6" id="KW-0963">Cytoplasm</keyword>
<keyword evidence="5 6" id="KW-0949">S-adenosyl-L-methionine</keyword>
<dbReference type="PIRSF" id="PIRSF000401">
    <property type="entry name" value="RPL11_MTase"/>
    <property type="match status" value="1"/>
</dbReference>
<evidence type="ECO:0000256" key="3">
    <source>
        <dbReference type="ARBA" id="ARBA00022603"/>
    </source>
</evidence>
<dbReference type="GO" id="GO:0032259">
    <property type="term" value="P:methylation"/>
    <property type="evidence" value="ECO:0007669"/>
    <property type="project" value="UniProtKB-KW"/>
</dbReference>
<keyword evidence="3 6" id="KW-0489">Methyltransferase</keyword>
<comment type="similarity">
    <text evidence="1 6">Belongs to the methyltransferase superfamily. PrmA family.</text>
</comment>
<evidence type="ECO:0000256" key="5">
    <source>
        <dbReference type="ARBA" id="ARBA00022691"/>
    </source>
</evidence>
<dbReference type="Gene3D" id="3.40.50.150">
    <property type="entry name" value="Vaccinia Virus protein VP39"/>
    <property type="match status" value="1"/>
</dbReference>
<dbReference type="InterPro" id="IPR004498">
    <property type="entry name" value="Ribosomal_PrmA_MeTrfase"/>
</dbReference>
<comment type="catalytic activity">
    <reaction evidence="6">
        <text>L-lysyl-[protein] + 3 S-adenosyl-L-methionine = N(6),N(6),N(6)-trimethyl-L-lysyl-[protein] + 3 S-adenosyl-L-homocysteine + 3 H(+)</text>
        <dbReference type="Rhea" id="RHEA:54192"/>
        <dbReference type="Rhea" id="RHEA-COMP:9752"/>
        <dbReference type="Rhea" id="RHEA-COMP:13826"/>
        <dbReference type="ChEBI" id="CHEBI:15378"/>
        <dbReference type="ChEBI" id="CHEBI:29969"/>
        <dbReference type="ChEBI" id="CHEBI:57856"/>
        <dbReference type="ChEBI" id="CHEBI:59789"/>
        <dbReference type="ChEBI" id="CHEBI:61961"/>
    </reaction>
</comment>
<dbReference type="InterPro" id="IPR050078">
    <property type="entry name" value="Ribosomal_L11_MeTrfase_PrmA"/>
</dbReference>
<feature type="binding site" evidence="6">
    <location>
        <position position="161"/>
    </location>
    <ligand>
        <name>S-adenosyl-L-methionine</name>
        <dbReference type="ChEBI" id="CHEBI:59789"/>
    </ligand>
</feature>
<dbReference type="EC" id="2.1.1.-" evidence="6"/>
<comment type="caution">
    <text evidence="7">The sequence shown here is derived from an EMBL/GenBank/DDBJ whole genome shotgun (WGS) entry which is preliminary data.</text>
</comment>
<feature type="binding site" evidence="6">
    <location>
        <position position="140"/>
    </location>
    <ligand>
        <name>S-adenosyl-L-methionine</name>
        <dbReference type="ChEBI" id="CHEBI:59789"/>
    </ligand>
</feature>
<dbReference type="PANTHER" id="PTHR43648">
    <property type="entry name" value="ELECTRON TRANSFER FLAVOPROTEIN BETA SUBUNIT LYSINE METHYLTRANSFERASE"/>
    <property type="match status" value="1"/>
</dbReference>
<sequence length="294" mass="32518">MEWTEISVLTNDESQDAVINILMEFGSLGVELDTIDKDTLSINSYFPEDFDIKSKVPAIQSRVSQLAEFGLNPGKAEVITKNLNDDKWNSEWEKYYHAKRITKFLTISPVWENYIKEFDGELVIKLDPKKAFGTGVHPTTVLCLQAIESVIRENESVLDVGTGSGVLSIAAKLLGAGEISAYDYDDDAVDSAKKNVALNGFENDIFVDKNSLLDGISKKADIILANMLPEAVLPLIPQSINNINEGGKIIISGIIKDKLAVTIETLENNQYVVDQVSTLGDWRGIIAHLRRDDE</sequence>
<comment type="function">
    <text evidence="6">Methylates ribosomal protein L11.</text>
</comment>
<dbReference type="CDD" id="cd02440">
    <property type="entry name" value="AdoMet_MTases"/>
    <property type="match status" value="1"/>
</dbReference>
<keyword evidence="7" id="KW-0687">Ribonucleoprotein</keyword>
<feature type="binding site" evidence="6">
    <location>
        <position position="183"/>
    </location>
    <ligand>
        <name>S-adenosyl-L-methionine</name>
        <dbReference type="ChEBI" id="CHEBI:59789"/>
    </ligand>
</feature>